<sequence length="290" mass="33429">MSTKEDIEGVIEGIKYRYEDFYKVAQLYCNNIAATNGNRSVGQKIDHQICHRLAINTISVSRLLNDYKTEHLLFLPIGLILRCIISDIINYHYLKNIGMELGTQSLENEDLVLLAEFVQGVKEIHLQELEMFPITRTHQKTLMGEFKELFPDVFESGSAELKVKNKSEIRSQDDHQYFKSNKLSDGNFLSETKKIKASKYSEDKELVVLFRYFSLFHHFTTASTMFYGSKYNRANNMSILLRVIKQSLIAMSDIVTGFDNNTATITELDHQLKTTNDLIEIITNHLKEPV</sequence>
<dbReference type="KEGG" id="chk:D4L85_21240"/>
<proteinExistence type="predicted"/>
<accession>A0A385SS15</accession>
<dbReference type="AlphaFoldDB" id="A0A385SS15"/>
<protein>
    <submittedName>
        <fullName evidence="1">Uncharacterized protein</fullName>
    </submittedName>
</protein>
<dbReference type="Proteomes" id="UP000266183">
    <property type="component" value="Chromosome"/>
</dbReference>
<dbReference type="RefSeq" id="WP_119756190.1">
    <property type="nucleotide sequence ID" value="NZ_CP032382.1"/>
</dbReference>
<name>A0A385SS15_9BACT</name>
<dbReference type="EMBL" id="CP032382">
    <property type="protein sequence ID" value="AYB32947.1"/>
    <property type="molecule type" value="Genomic_DNA"/>
</dbReference>
<gene>
    <name evidence="1" type="ORF">D4L85_21240</name>
</gene>
<evidence type="ECO:0000313" key="1">
    <source>
        <dbReference type="EMBL" id="AYB32947.1"/>
    </source>
</evidence>
<keyword evidence="2" id="KW-1185">Reference proteome</keyword>
<organism evidence="1 2">
    <name type="scientific">Chryseolinea soli</name>
    <dbReference type="NCBI Taxonomy" id="2321403"/>
    <lineage>
        <taxon>Bacteria</taxon>
        <taxon>Pseudomonadati</taxon>
        <taxon>Bacteroidota</taxon>
        <taxon>Cytophagia</taxon>
        <taxon>Cytophagales</taxon>
        <taxon>Fulvivirgaceae</taxon>
        <taxon>Chryseolinea</taxon>
    </lineage>
</organism>
<reference evidence="2" key="1">
    <citation type="submission" date="2018-09" db="EMBL/GenBank/DDBJ databases">
        <title>Chryseolinea sp. KIS68-18 isolated from soil.</title>
        <authorList>
            <person name="Weon H.-Y."/>
            <person name="Kwon S.-W."/>
            <person name="Lee S.A."/>
        </authorList>
    </citation>
    <scope>NUCLEOTIDE SEQUENCE [LARGE SCALE GENOMIC DNA]</scope>
    <source>
        <strain evidence="2">KIS68-18</strain>
    </source>
</reference>
<evidence type="ECO:0000313" key="2">
    <source>
        <dbReference type="Proteomes" id="UP000266183"/>
    </source>
</evidence>